<dbReference type="EMBL" id="QLLO01000002">
    <property type="protein sequence ID" value="RAJ16929.1"/>
    <property type="molecule type" value="Genomic_DNA"/>
</dbReference>
<keyword evidence="1" id="KW-1133">Transmembrane helix</keyword>
<sequence>MFNDNTAIALCSVTLLLFFVGGITGLLNNPYYLGFVVIIYLLIIVNIFINKQPEVKENETIENDV</sequence>
<gene>
    <name evidence="2" type="ORF">LY08_00706</name>
</gene>
<name>A0A327RJ47_9FLAO</name>
<protein>
    <submittedName>
        <fullName evidence="2">Uncharacterized protein</fullName>
    </submittedName>
</protein>
<feature type="transmembrane region" description="Helical" evidence="1">
    <location>
        <begin position="31"/>
        <end position="49"/>
    </location>
</feature>
<dbReference type="AlphaFoldDB" id="A0A327RJ47"/>
<keyword evidence="3" id="KW-1185">Reference proteome</keyword>
<comment type="caution">
    <text evidence="2">The sequence shown here is derived from an EMBL/GenBank/DDBJ whole genome shotgun (WGS) entry which is preliminary data.</text>
</comment>
<evidence type="ECO:0000313" key="3">
    <source>
        <dbReference type="Proteomes" id="UP000248703"/>
    </source>
</evidence>
<feature type="transmembrane region" description="Helical" evidence="1">
    <location>
        <begin position="7"/>
        <end position="25"/>
    </location>
</feature>
<organism evidence="2 3">
    <name type="scientific">Olleya aquimaris</name>
    <dbReference type="NCBI Taxonomy" id="639310"/>
    <lineage>
        <taxon>Bacteria</taxon>
        <taxon>Pseudomonadati</taxon>
        <taxon>Bacteroidota</taxon>
        <taxon>Flavobacteriia</taxon>
        <taxon>Flavobacteriales</taxon>
        <taxon>Flavobacteriaceae</taxon>
    </lineage>
</organism>
<accession>A0A327RJ47</accession>
<keyword evidence="1" id="KW-0472">Membrane</keyword>
<reference evidence="2 3" key="1">
    <citation type="submission" date="2018-06" db="EMBL/GenBank/DDBJ databases">
        <title>Genomic Encyclopedia of Archaeal and Bacterial Type Strains, Phase II (KMG-II): from individual species to whole genera.</title>
        <authorList>
            <person name="Goeker M."/>
        </authorList>
    </citation>
    <scope>NUCLEOTIDE SEQUENCE [LARGE SCALE GENOMIC DNA]</scope>
    <source>
        <strain evidence="2 3">DSM 24464</strain>
    </source>
</reference>
<dbReference type="RefSeq" id="WP_111659049.1">
    <property type="nucleotide sequence ID" value="NZ_QLLO01000002.1"/>
</dbReference>
<dbReference type="Proteomes" id="UP000248703">
    <property type="component" value="Unassembled WGS sequence"/>
</dbReference>
<evidence type="ECO:0000256" key="1">
    <source>
        <dbReference type="SAM" id="Phobius"/>
    </source>
</evidence>
<keyword evidence="1" id="KW-0812">Transmembrane</keyword>
<proteinExistence type="predicted"/>
<evidence type="ECO:0000313" key="2">
    <source>
        <dbReference type="EMBL" id="RAJ16929.1"/>
    </source>
</evidence>
<dbReference type="OrthoDB" id="1454594at2"/>